<dbReference type="Pfam" id="PF04430">
    <property type="entry name" value="DUF498"/>
    <property type="match status" value="1"/>
</dbReference>
<sequence>MANVFRCSRHLLRRPLCLIPRRFEQHSVEKESLQTTVTFITDFKDRDGRDSPPFITSYSNRGFHIKDIKVFGSVAVLPSTFYHWRIKKPEDITAESLALFTIMEPPIEIVVVGTGEKILHLNPEIHSYLKKHNILLEVQDTANATATFNFLLEEKRLVGAAFIPPQLFDED</sequence>
<dbReference type="EMBL" id="MU827784">
    <property type="protein sequence ID" value="KAJ7334374.1"/>
    <property type="molecule type" value="Genomic_DNA"/>
</dbReference>
<dbReference type="Gene3D" id="3.40.1230.10">
    <property type="entry name" value="MTH938-like"/>
    <property type="match status" value="1"/>
</dbReference>
<dbReference type="PANTHER" id="PTHR21192">
    <property type="entry name" value="NUCLEAR PROTEIN E3-3"/>
    <property type="match status" value="1"/>
</dbReference>
<dbReference type="CDD" id="cd05125">
    <property type="entry name" value="Mth938_2P1-like"/>
    <property type="match status" value="1"/>
</dbReference>
<comment type="caution">
    <text evidence="5">The sequence shown here is derived from an EMBL/GenBank/DDBJ whole genome shotgun (WGS) entry which is preliminary data.</text>
</comment>
<dbReference type="PANTHER" id="PTHR21192:SF2">
    <property type="entry name" value="NADH DEHYDROGENASE [UBIQUINONE] 1 ALPHA SUBCOMPLEX ASSEMBLY FACTOR 3"/>
    <property type="match status" value="1"/>
</dbReference>
<reference evidence="5" key="1">
    <citation type="submission" date="2023-01" db="EMBL/GenBank/DDBJ databases">
        <title>Genome assembly of the deep-sea coral Lophelia pertusa.</title>
        <authorList>
            <person name="Herrera S."/>
            <person name="Cordes E."/>
        </authorList>
    </citation>
    <scope>NUCLEOTIDE SEQUENCE</scope>
    <source>
        <strain evidence="5">USNM1676648</strain>
        <tissue evidence="5">Polyp</tissue>
    </source>
</reference>
<proteinExistence type="inferred from homology"/>
<dbReference type="SUPFAM" id="SSF64076">
    <property type="entry name" value="MTH938-like"/>
    <property type="match status" value="1"/>
</dbReference>
<dbReference type="InterPro" id="IPR034095">
    <property type="entry name" value="NDUF3"/>
</dbReference>
<keyword evidence="6" id="KW-1185">Reference proteome</keyword>
<organism evidence="5 6">
    <name type="scientific">Desmophyllum pertusum</name>
    <dbReference type="NCBI Taxonomy" id="174260"/>
    <lineage>
        <taxon>Eukaryota</taxon>
        <taxon>Metazoa</taxon>
        <taxon>Cnidaria</taxon>
        <taxon>Anthozoa</taxon>
        <taxon>Hexacorallia</taxon>
        <taxon>Scleractinia</taxon>
        <taxon>Caryophylliina</taxon>
        <taxon>Caryophylliidae</taxon>
        <taxon>Desmophyllum</taxon>
    </lineage>
</organism>
<evidence type="ECO:0000256" key="3">
    <source>
        <dbReference type="ARBA" id="ARBA00023128"/>
    </source>
</evidence>
<comment type="subcellular location">
    <subcellularLocation>
        <location evidence="1">Mitochondrion</location>
    </subcellularLocation>
</comment>
<dbReference type="OrthoDB" id="20681at2759"/>
<dbReference type="InterPro" id="IPR036748">
    <property type="entry name" value="MTH938-like_sf"/>
</dbReference>
<protein>
    <recommendedName>
        <fullName evidence="2">NADH dehydrogenase [ubiquinone] 1 alpha subcomplex assembly factor 3</fullName>
    </recommendedName>
</protein>
<dbReference type="GO" id="GO:0032981">
    <property type="term" value="P:mitochondrial respiratory chain complex I assembly"/>
    <property type="evidence" value="ECO:0007669"/>
    <property type="project" value="InterPro"/>
</dbReference>
<dbReference type="AlphaFoldDB" id="A0A9W9YDB5"/>
<evidence type="ECO:0000256" key="1">
    <source>
        <dbReference type="ARBA" id="ARBA00004173"/>
    </source>
</evidence>
<dbReference type="InterPro" id="IPR007523">
    <property type="entry name" value="NDUFAF3/AAMDC"/>
</dbReference>
<evidence type="ECO:0000256" key="2">
    <source>
        <dbReference type="ARBA" id="ARBA00021776"/>
    </source>
</evidence>
<comment type="similarity">
    <text evidence="4">Belongs to the NDUFAF3 family.</text>
</comment>
<evidence type="ECO:0000256" key="4">
    <source>
        <dbReference type="ARBA" id="ARBA00049984"/>
    </source>
</evidence>
<accession>A0A9W9YDB5</accession>
<dbReference type="GO" id="GO:0005743">
    <property type="term" value="C:mitochondrial inner membrane"/>
    <property type="evidence" value="ECO:0007669"/>
    <property type="project" value="TreeGrafter"/>
</dbReference>
<name>A0A9W9YDB5_9CNID</name>
<keyword evidence="3" id="KW-0496">Mitochondrion</keyword>
<evidence type="ECO:0000313" key="5">
    <source>
        <dbReference type="EMBL" id="KAJ7334374.1"/>
    </source>
</evidence>
<evidence type="ECO:0000313" key="6">
    <source>
        <dbReference type="Proteomes" id="UP001163046"/>
    </source>
</evidence>
<dbReference type="Proteomes" id="UP001163046">
    <property type="component" value="Unassembled WGS sequence"/>
</dbReference>
<gene>
    <name evidence="5" type="ORF">OS493_014685</name>
</gene>